<evidence type="ECO:0000313" key="11">
    <source>
        <dbReference type="Proteomes" id="UP000053099"/>
    </source>
</evidence>
<dbReference type="PROSITE" id="PS01195">
    <property type="entry name" value="PEPT_TRNA_HYDROL_1"/>
    <property type="match status" value="1"/>
</dbReference>
<dbReference type="InterPro" id="IPR036416">
    <property type="entry name" value="Pept_tRNA_hydro_sf"/>
</dbReference>
<dbReference type="NCBIfam" id="TIGR00447">
    <property type="entry name" value="pth"/>
    <property type="match status" value="1"/>
</dbReference>
<keyword evidence="2 7" id="KW-0820">tRNA-binding</keyword>
<evidence type="ECO:0000256" key="6">
    <source>
        <dbReference type="ARBA" id="ARBA00050038"/>
    </source>
</evidence>
<feature type="binding site" evidence="7">
    <location>
        <position position="59"/>
    </location>
    <ligand>
        <name>tRNA</name>
        <dbReference type="ChEBI" id="CHEBI:17843"/>
    </ligand>
</feature>
<dbReference type="GO" id="GO:0005737">
    <property type="term" value="C:cytoplasm"/>
    <property type="evidence" value="ECO:0007669"/>
    <property type="project" value="UniProtKB-SubCell"/>
</dbReference>
<dbReference type="Gene3D" id="3.40.50.1470">
    <property type="entry name" value="Peptidyl-tRNA hydrolase"/>
    <property type="match status" value="1"/>
</dbReference>
<dbReference type="GO" id="GO:0072344">
    <property type="term" value="P:rescue of stalled ribosome"/>
    <property type="evidence" value="ECO:0007669"/>
    <property type="project" value="UniProtKB-UniRule"/>
</dbReference>
<evidence type="ECO:0000256" key="3">
    <source>
        <dbReference type="ARBA" id="ARBA00022801"/>
    </source>
</evidence>
<evidence type="ECO:0000256" key="9">
    <source>
        <dbReference type="RuleBase" id="RU004320"/>
    </source>
</evidence>
<comment type="catalytic activity">
    <reaction evidence="7 8">
        <text>an N-acyl-L-alpha-aminoacyl-tRNA + H2O = an N-acyl-L-amino acid + a tRNA + H(+)</text>
        <dbReference type="Rhea" id="RHEA:54448"/>
        <dbReference type="Rhea" id="RHEA-COMP:10123"/>
        <dbReference type="Rhea" id="RHEA-COMP:13883"/>
        <dbReference type="ChEBI" id="CHEBI:15377"/>
        <dbReference type="ChEBI" id="CHEBI:15378"/>
        <dbReference type="ChEBI" id="CHEBI:59874"/>
        <dbReference type="ChEBI" id="CHEBI:78442"/>
        <dbReference type="ChEBI" id="CHEBI:138191"/>
        <dbReference type="EC" id="3.1.1.29"/>
    </reaction>
</comment>
<keyword evidence="3 7" id="KW-0378">Hydrolase</keyword>
<feature type="site" description="Stabilizes the basic form of H active site to accept a proton" evidence="7">
    <location>
        <position position="86"/>
    </location>
</feature>
<dbReference type="GO" id="GO:0000049">
    <property type="term" value="F:tRNA binding"/>
    <property type="evidence" value="ECO:0007669"/>
    <property type="project" value="UniProtKB-UniRule"/>
</dbReference>
<evidence type="ECO:0000256" key="4">
    <source>
        <dbReference type="ARBA" id="ARBA00022884"/>
    </source>
</evidence>
<dbReference type="PATRIC" id="fig|37636.3.peg.239"/>
<evidence type="ECO:0000256" key="7">
    <source>
        <dbReference type="HAMAP-Rule" id="MF_00083"/>
    </source>
</evidence>
<dbReference type="Pfam" id="PF01195">
    <property type="entry name" value="Pept_tRNA_hydro"/>
    <property type="match status" value="1"/>
</dbReference>
<dbReference type="PANTHER" id="PTHR17224:SF1">
    <property type="entry name" value="PEPTIDYL-TRNA HYDROLASE"/>
    <property type="match status" value="1"/>
</dbReference>
<dbReference type="EC" id="3.1.1.29" evidence="1 7"/>
<feature type="active site" description="Proton acceptor" evidence="7">
    <location>
        <position position="19"/>
    </location>
</feature>
<organism evidence="10 11">
    <name type="scientific">Thermus scotoductus</name>
    <dbReference type="NCBI Taxonomy" id="37636"/>
    <lineage>
        <taxon>Bacteria</taxon>
        <taxon>Thermotogati</taxon>
        <taxon>Deinococcota</taxon>
        <taxon>Deinococci</taxon>
        <taxon>Thermales</taxon>
        <taxon>Thermaceae</taxon>
        <taxon>Thermus</taxon>
    </lineage>
</organism>
<evidence type="ECO:0000256" key="8">
    <source>
        <dbReference type="RuleBase" id="RU000673"/>
    </source>
</evidence>
<comment type="caution">
    <text evidence="10">The sequence shown here is derived from an EMBL/GenBank/DDBJ whole genome shotgun (WGS) entry which is preliminary data.</text>
</comment>
<dbReference type="AlphaFoldDB" id="A0A0N0ZRE3"/>
<dbReference type="EMBL" id="LJJR01000013">
    <property type="protein sequence ID" value="KPD32113.1"/>
    <property type="molecule type" value="Genomic_DNA"/>
</dbReference>
<reference evidence="10 11" key="1">
    <citation type="submission" date="2015-09" db="EMBL/GenBank/DDBJ databases">
        <title>Draft genome sequence of Thermus scotoductus strain K1 isolated from a geothermal spring in Nagorno-Karabakh, Armenia.</title>
        <authorList>
            <person name="Saghatelyan A."/>
            <person name="Poghosyan L."/>
            <person name="Panosyan H."/>
            <person name="Birkeland N.-K."/>
        </authorList>
    </citation>
    <scope>NUCLEOTIDE SEQUENCE [LARGE SCALE GENOMIC DNA]</scope>
    <source>
        <strain evidence="10 11">K1</strain>
    </source>
</reference>
<proteinExistence type="inferred from homology"/>
<gene>
    <name evidence="7" type="primary">pth</name>
    <name evidence="10" type="ORF">AN926_05910</name>
</gene>
<keyword evidence="4 7" id="KW-0694">RNA-binding</keyword>
<dbReference type="GO" id="GO:0004045">
    <property type="term" value="F:peptidyl-tRNA hydrolase activity"/>
    <property type="evidence" value="ECO:0007669"/>
    <property type="project" value="UniProtKB-UniRule"/>
</dbReference>
<comment type="caution">
    <text evidence="7">Lacks conserved residue(s) required for the propagation of feature annotation.</text>
</comment>
<feature type="site" description="Discriminates between blocked and unblocked aminoacyl-tRNA" evidence="7">
    <location>
        <position position="9"/>
    </location>
</feature>
<dbReference type="PANTHER" id="PTHR17224">
    <property type="entry name" value="PEPTIDYL-TRNA HYDROLASE"/>
    <property type="match status" value="1"/>
</dbReference>
<comment type="subunit">
    <text evidence="7">Monomer.</text>
</comment>
<feature type="binding site" evidence="7">
    <location>
        <position position="61"/>
    </location>
    <ligand>
        <name>tRNA</name>
        <dbReference type="ChEBI" id="CHEBI:17843"/>
    </ligand>
</feature>
<accession>A0A0N0ZRE3</accession>
<evidence type="ECO:0000256" key="2">
    <source>
        <dbReference type="ARBA" id="ARBA00022555"/>
    </source>
</evidence>
<protein>
    <recommendedName>
        <fullName evidence="6 7">Peptidyl-tRNA hydrolase</fullName>
        <shortName evidence="7">Pth</shortName>
        <ecNumber evidence="1 7">3.1.1.29</ecNumber>
    </recommendedName>
</protein>
<keyword evidence="7" id="KW-0963">Cytoplasm</keyword>
<evidence type="ECO:0000313" key="10">
    <source>
        <dbReference type="EMBL" id="KPD32113.1"/>
    </source>
</evidence>
<dbReference type="CDD" id="cd00462">
    <property type="entry name" value="PTH"/>
    <property type="match status" value="1"/>
</dbReference>
<dbReference type="InterPro" id="IPR001328">
    <property type="entry name" value="Pept_tRNA_hydro"/>
</dbReference>
<comment type="subcellular location">
    <subcellularLocation>
        <location evidence="7">Cytoplasm</location>
    </subcellularLocation>
</comment>
<dbReference type="SUPFAM" id="SSF53178">
    <property type="entry name" value="Peptidyl-tRNA hydrolase-like"/>
    <property type="match status" value="1"/>
</dbReference>
<dbReference type="GO" id="GO:0006515">
    <property type="term" value="P:protein quality control for misfolded or incompletely synthesized proteins"/>
    <property type="evidence" value="ECO:0007669"/>
    <property type="project" value="UniProtKB-UniRule"/>
</dbReference>
<comment type="function">
    <text evidence="7">Catalyzes the release of premature peptidyl moieties from peptidyl-tRNA molecules trapped in stalled 50S ribosomal subunits, and thus maintains levels of free tRNAs and 50S ribosomes.</text>
</comment>
<dbReference type="HAMAP" id="MF_00083">
    <property type="entry name" value="Pept_tRNA_hydro_bact"/>
    <property type="match status" value="1"/>
</dbReference>
<evidence type="ECO:0000256" key="1">
    <source>
        <dbReference type="ARBA" id="ARBA00013260"/>
    </source>
</evidence>
<feature type="binding site" evidence="7">
    <location>
        <position position="14"/>
    </location>
    <ligand>
        <name>tRNA</name>
        <dbReference type="ChEBI" id="CHEBI:17843"/>
    </ligand>
</feature>
<dbReference type="InterPro" id="IPR018171">
    <property type="entry name" value="Pept_tRNA_hydro_CS"/>
</dbReference>
<sequence length="192" mass="21081">MFLVVGQGNPGERYARTRHNLGFMVLDRLGLEFRERGEALLAEVEVDGEKGFFLKPLTYYNLSGQVVAPLVRFYKIPPERLLVVHDEMDLPLGRLRFKAGGSPAGNRGVASIAQALGTEAFHRLRLGIGKPPSRELGAAYVLSPFLPEEWPVVERVLEAAKEAVLCWVKEGLPPCAGRFNGLDLSQGLGEKG</sequence>
<dbReference type="Proteomes" id="UP000053099">
    <property type="component" value="Unassembled WGS sequence"/>
</dbReference>
<comment type="similarity">
    <text evidence="5 7 9">Belongs to the PTH family.</text>
</comment>
<evidence type="ECO:0000256" key="5">
    <source>
        <dbReference type="ARBA" id="ARBA00038063"/>
    </source>
</evidence>
<name>A0A0N0ZRE3_THESC</name>
<comment type="function">
    <text evidence="7">Hydrolyzes ribosome-free peptidyl-tRNAs (with 1 or more amino acids incorporated), which drop off the ribosome during protein synthesis, or as a result of ribosome stalling.</text>
</comment>